<feature type="region of interest" description="Disordered" evidence="4">
    <location>
        <begin position="271"/>
        <end position="292"/>
    </location>
</feature>
<feature type="compositionally biased region" description="Polar residues" evidence="4">
    <location>
        <begin position="274"/>
        <end position="292"/>
    </location>
</feature>
<evidence type="ECO:0000256" key="1">
    <source>
        <dbReference type="ARBA" id="ARBA00004496"/>
    </source>
</evidence>
<dbReference type="PANTHER" id="PTHR15346">
    <property type="entry name" value="DYNACTIN SUBUNIT"/>
    <property type="match status" value="1"/>
</dbReference>
<dbReference type="EMBL" id="JAVRRL010000030">
    <property type="protein sequence ID" value="KAK5112472.1"/>
    <property type="molecule type" value="Genomic_DNA"/>
</dbReference>
<feature type="region of interest" description="Disordered" evidence="4">
    <location>
        <begin position="130"/>
        <end position="152"/>
    </location>
</feature>
<comment type="caution">
    <text evidence="5">The sequence shown here is derived from an EMBL/GenBank/DDBJ whole genome shotgun (WGS) entry which is preliminary data.</text>
</comment>
<feature type="compositionally biased region" description="Basic and acidic residues" evidence="4">
    <location>
        <begin position="85"/>
        <end position="94"/>
    </location>
</feature>
<sequence>MTDTSRLDVLPGYDTAPDVYETPDIHDDTSTVQTSRTSPTDTEATSDEDEDDSDSYGVSRRRLYPARARSQFNASSRRVGTKNVDLSDRIDGKRKGLKVRPRAPNQRDEDGSLEARIARLKREIEECKLEVEREKEQQDSEDDGDEDGQETTEAELDGLGKILQSIEVPAVQRDQRKAVSRDQATGEHDPPDDELRDEQTLARVTAFDTRITELEQALGLSTLDAANGADAVSTPVLPSLTALDHQLAALTTATSLTNLEAASTRLRTLRAEADQTSQNDGITTPANGDPESTTKLRQLYTLLPTLQTLTPTIPALLSRLRSLRSLHTSAASAMSELERVEQRQAEMDEEVAEWRKGLERVEEAVREAGEGNGRNALVVQGWVRELEGRVRGL</sequence>
<feature type="region of interest" description="Disordered" evidence="4">
    <location>
        <begin position="1"/>
        <end position="114"/>
    </location>
</feature>
<reference evidence="5" key="1">
    <citation type="submission" date="2023-08" db="EMBL/GenBank/DDBJ databases">
        <title>Black Yeasts Isolated from many extreme environments.</title>
        <authorList>
            <person name="Coleine C."/>
            <person name="Stajich J.E."/>
            <person name="Selbmann L."/>
        </authorList>
    </citation>
    <scope>NUCLEOTIDE SEQUENCE</scope>
    <source>
        <strain evidence="5">CCFEE 5401</strain>
    </source>
</reference>
<protein>
    <recommendedName>
        <fullName evidence="7">Dynactin subunit</fullName>
    </recommendedName>
</protein>
<feature type="compositionally biased region" description="Basic and acidic residues" evidence="4">
    <location>
        <begin position="173"/>
        <end position="189"/>
    </location>
</feature>
<evidence type="ECO:0000313" key="6">
    <source>
        <dbReference type="Proteomes" id="UP001310890"/>
    </source>
</evidence>
<dbReference type="AlphaFoldDB" id="A0AAN7TIS9"/>
<evidence type="ECO:0008006" key="7">
    <source>
        <dbReference type="Google" id="ProtNLM"/>
    </source>
</evidence>
<dbReference type="InterPro" id="IPR028133">
    <property type="entry name" value="Dynamitin"/>
</dbReference>
<dbReference type="GO" id="GO:0007017">
    <property type="term" value="P:microtubule-based process"/>
    <property type="evidence" value="ECO:0007669"/>
    <property type="project" value="InterPro"/>
</dbReference>
<keyword evidence="2" id="KW-0963">Cytoplasm</keyword>
<dbReference type="GO" id="GO:0005869">
    <property type="term" value="C:dynactin complex"/>
    <property type="evidence" value="ECO:0007669"/>
    <property type="project" value="InterPro"/>
</dbReference>
<organism evidence="5 6">
    <name type="scientific">Meristemomyces frigidus</name>
    <dbReference type="NCBI Taxonomy" id="1508187"/>
    <lineage>
        <taxon>Eukaryota</taxon>
        <taxon>Fungi</taxon>
        <taxon>Dikarya</taxon>
        <taxon>Ascomycota</taxon>
        <taxon>Pezizomycotina</taxon>
        <taxon>Dothideomycetes</taxon>
        <taxon>Dothideomycetidae</taxon>
        <taxon>Mycosphaerellales</taxon>
        <taxon>Teratosphaeriaceae</taxon>
        <taxon>Meristemomyces</taxon>
    </lineage>
</organism>
<evidence type="ECO:0000256" key="2">
    <source>
        <dbReference type="ARBA" id="ARBA00022490"/>
    </source>
</evidence>
<evidence type="ECO:0000313" key="5">
    <source>
        <dbReference type="EMBL" id="KAK5112472.1"/>
    </source>
</evidence>
<accession>A0AAN7TIS9</accession>
<dbReference type="GO" id="GO:0005737">
    <property type="term" value="C:cytoplasm"/>
    <property type="evidence" value="ECO:0007669"/>
    <property type="project" value="UniProtKB-SubCell"/>
</dbReference>
<dbReference type="Proteomes" id="UP001310890">
    <property type="component" value="Unassembled WGS sequence"/>
</dbReference>
<dbReference type="Pfam" id="PF04912">
    <property type="entry name" value="Dynamitin"/>
    <property type="match status" value="1"/>
</dbReference>
<proteinExistence type="predicted"/>
<gene>
    <name evidence="5" type="ORF">LTR62_004229</name>
</gene>
<name>A0AAN7TIS9_9PEZI</name>
<feature type="region of interest" description="Disordered" evidence="4">
    <location>
        <begin position="170"/>
        <end position="198"/>
    </location>
</feature>
<feature type="compositionally biased region" description="Polar residues" evidence="4">
    <location>
        <begin position="30"/>
        <end position="39"/>
    </location>
</feature>
<feature type="compositionally biased region" description="Acidic residues" evidence="4">
    <location>
        <begin position="44"/>
        <end position="54"/>
    </location>
</feature>
<feature type="compositionally biased region" description="Acidic residues" evidence="4">
    <location>
        <begin position="139"/>
        <end position="152"/>
    </location>
</feature>
<evidence type="ECO:0000256" key="3">
    <source>
        <dbReference type="SAM" id="Coils"/>
    </source>
</evidence>
<keyword evidence="3" id="KW-0175">Coiled coil</keyword>
<evidence type="ECO:0000256" key="4">
    <source>
        <dbReference type="SAM" id="MobiDB-lite"/>
    </source>
</evidence>
<comment type="subcellular location">
    <subcellularLocation>
        <location evidence="1">Cytoplasm</location>
    </subcellularLocation>
</comment>
<feature type="coiled-coil region" evidence="3">
    <location>
        <begin position="323"/>
        <end position="364"/>
    </location>
</feature>